<protein>
    <submittedName>
        <fullName evidence="2">Uncharacterized protein</fullName>
    </submittedName>
</protein>
<evidence type="ECO:0000256" key="1">
    <source>
        <dbReference type="SAM" id="MobiDB-lite"/>
    </source>
</evidence>
<organism evidence="2">
    <name type="scientific">Pedobacter sp. KACC 23697</name>
    <dbReference type="NCBI Taxonomy" id="3149230"/>
    <lineage>
        <taxon>Bacteria</taxon>
        <taxon>Pseudomonadati</taxon>
        <taxon>Bacteroidota</taxon>
        <taxon>Sphingobacteriia</taxon>
        <taxon>Sphingobacteriales</taxon>
        <taxon>Sphingobacteriaceae</taxon>
        <taxon>Pedobacter</taxon>
    </lineage>
</organism>
<evidence type="ECO:0000313" key="2">
    <source>
        <dbReference type="EMBL" id="XBO49059.1"/>
    </source>
</evidence>
<dbReference type="RefSeq" id="WP_406826392.1">
    <property type="nucleotide sequence ID" value="NZ_CP157485.1"/>
</dbReference>
<dbReference type="AlphaFoldDB" id="A0AAU7KAH5"/>
<proteinExistence type="predicted"/>
<feature type="compositionally biased region" description="Gly residues" evidence="1">
    <location>
        <begin position="32"/>
        <end position="46"/>
    </location>
</feature>
<gene>
    <name evidence="2" type="ORF">ABEG20_05515</name>
</gene>
<feature type="region of interest" description="Disordered" evidence="1">
    <location>
        <begin position="22"/>
        <end position="61"/>
    </location>
</feature>
<sequence>MKKIKLSDIYKSEVLSREELKNILDSESGSGSHKGSGSRSGSGSRKGSGSKPGSLPPKRDACWDLPPHSRCSYVDNTGKTQYGCCQSFQASPLFCSTLDTSCWNGNIPAN</sequence>
<accession>A0AAU7KAH5</accession>
<reference evidence="2" key="1">
    <citation type="submission" date="2024-05" db="EMBL/GenBank/DDBJ databases">
        <authorList>
            <person name="Kim S."/>
            <person name="Heo J."/>
            <person name="Choi H."/>
            <person name="Choi Y."/>
            <person name="Kwon S.-W."/>
            <person name="Kim Y."/>
        </authorList>
    </citation>
    <scope>NUCLEOTIDE SEQUENCE</scope>
    <source>
        <strain evidence="2">KACC 23697</strain>
    </source>
</reference>
<name>A0AAU7KAH5_9SPHI</name>
<dbReference type="EMBL" id="CP157485">
    <property type="protein sequence ID" value="XBO49059.1"/>
    <property type="molecule type" value="Genomic_DNA"/>
</dbReference>